<accession>A0A212EN79</accession>
<evidence type="ECO:0000256" key="1">
    <source>
        <dbReference type="ARBA" id="ARBA00023180"/>
    </source>
</evidence>
<dbReference type="Proteomes" id="UP000007151">
    <property type="component" value="Unassembled WGS sequence"/>
</dbReference>
<dbReference type="SUPFAM" id="SSF53474">
    <property type="entry name" value="alpha/beta-Hydrolases"/>
    <property type="match status" value="1"/>
</dbReference>
<feature type="domain" description="Carboxylesterase type B" evidence="3">
    <location>
        <begin position="45"/>
        <end position="107"/>
    </location>
</feature>
<evidence type="ECO:0000256" key="2">
    <source>
        <dbReference type="SAM" id="Phobius"/>
    </source>
</evidence>
<dbReference type="Pfam" id="PF00135">
    <property type="entry name" value="COesterase"/>
    <property type="match status" value="1"/>
</dbReference>
<sequence>METILSFLAYPLPPHLKVSIGLSMLLQGLVVCACALFVLGRCQESRIVNIHQGPVRGYKSQDGNYFVFFGIPFATAPKGVHRFKETGTGEFFLSTMAARQFRSISIHVTQYYT</sequence>
<name>A0A212EN79_DANPL</name>
<evidence type="ECO:0000313" key="5">
    <source>
        <dbReference type="Proteomes" id="UP000007151"/>
    </source>
</evidence>
<gene>
    <name evidence="4" type="ORF">KGM_206958</name>
</gene>
<feature type="transmembrane region" description="Helical" evidence="2">
    <location>
        <begin position="20"/>
        <end position="39"/>
    </location>
</feature>
<organism evidence="4 5">
    <name type="scientific">Danaus plexippus plexippus</name>
    <dbReference type="NCBI Taxonomy" id="278856"/>
    <lineage>
        <taxon>Eukaryota</taxon>
        <taxon>Metazoa</taxon>
        <taxon>Ecdysozoa</taxon>
        <taxon>Arthropoda</taxon>
        <taxon>Hexapoda</taxon>
        <taxon>Insecta</taxon>
        <taxon>Pterygota</taxon>
        <taxon>Neoptera</taxon>
        <taxon>Endopterygota</taxon>
        <taxon>Lepidoptera</taxon>
        <taxon>Glossata</taxon>
        <taxon>Ditrysia</taxon>
        <taxon>Papilionoidea</taxon>
        <taxon>Nymphalidae</taxon>
        <taxon>Danainae</taxon>
        <taxon>Danaini</taxon>
        <taxon>Danaina</taxon>
        <taxon>Danaus</taxon>
        <taxon>Danaus</taxon>
    </lineage>
</organism>
<dbReference type="InterPro" id="IPR029058">
    <property type="entry name" value="AB_hydrolase_fold"/>
</dbReference>
<dbReference type="InParanoid" id="A0A212EN79"/>
<keyword evidence="2" id="KW-0812">Transmembrane</keyword>
<keyword evidence="2" id="KW-1133">Transmembrane helix</keyword>
<protein>
    <submittedName>
        <fullName evidence="4">Carboxyl/choline esterase CCE001g</fullName>
    </submittedName>
</protein>
<comment type="caution">
    <text evidence="4">The sequence shown here is derived from an EMBL/GenBank/DDBJ whole genome shotgun (WGS) entry which is preliminary data.</text>
</comment>
<dbReference type="eggNOG" id="KOG1516">
    <property type="taxonomic scope" value="Eukaryota"/>
</dbReference>
<dbReference type="AlphaFoldDB" id="A0A212EN79"/>
<dbReference type="InterPro" id="IPR002018">
    <property type="entry name" value="CarbesteraseB"/>
</dbReference>
<evidence type="ECO:0000259" key="3">
    <source>
        <dbReference type="Pfam" id="PF00135"/>
    </source>
</evidence>
<keyword evidence="5" id="KW-1185">Reference proteome</keyword>
<evidence type="ECO:0000313" key="4">
    <source>
        <dbReference type="EMBL" id="OWR42936.1"/>
    </source>
</evidence>
<dbReference type="KEGG" id="dpl:KGM_206958"/>
<dbReference type="EMBL" id="AGBW02013713">
    <property type="protein sequence ID" value="OWR42936.1"/>
    <property type="molecule type" value="Genomic_DNA"/>
</dbReference>
<keyword evidence="2" id="KW-0472">Membrane</keyword>
<reference evidence="4 5" key="1">
    <citation type="journal article" date="2011" name="Cell">
        <title>The monarch butterfly genome yields insights into long-distance migration.</title>
        <authorList>
            <person name="Zhan S."/>
            <person name="Merlin C."/>
            <person name="Boore J.L."/>
            <person name="Reppert S.M."/>
        </authorList>
    </citation>
    <scope>NUCLEOTIDE SEQUENCE [LARGE SCALE GENOMIC DNA]</scope>
    <source>
        <strain evidence="4">F-2</strain>
    </source>
</reference>
<keyword evidence="1" id="KW-0325">Glycoprotein</keyword>
<proteinExistence type="predicted"/>
<dbReference type="Gene3D" id="3.40.50.1820">
    <property type="entry name" value="alpha/beta hydrolase"/>
    <property type="match status" value="1"/>
</dbReference>